<gene>
    <name evidence="1" type="ORF">JCM19241_611</name>
</gene>
<evidence type="ECO:0000313" key="2">
    <source>
        <dbReference type="Proteomes" id="UP000031666"/>
    </source>
</evidence>
<dbReference type="SUPFAM" id="SSF56024">
    <property type="entry name" value="Phospholipase D/nuclease"/>
    <property type="match status" value="1"/>
</dbReference>
<reference evidence="1 2" key="2">
    <citation type="submission" date="2015-01" db="EMBL/GenBank/DDBJ databases">
        <authorList>
            <consortium name="NBRP consortium"/>
            <person name="Sawabe T."/>
            <person name="Meirelles P."/>
            <person name="Feng G."/>
            <person name="Sayaka M."/>
            <person name="Hattori M."/>
            <person name="Ohkuma M."/>
        </authorList>
    </citation>
    <scope>NUCLEOTIDE SEQUENCE [LARGE SCALE GENOMIC DNA]</scope>
    <source>
        <strain evidence="2">JCM 19241</strain>
    </source>
</reference>
<dbReference type="EMBL" id="BBSC01000023">
    <property type="protein sequence ID" value="GAM78889.1"/>
    <property type="molecule type" value="Genomic_DNA"/>
</dbReference>
<protein>
    <submittedName>
        <fullName evidence="1">CDP-diacylglycerol-serine O-phosphatidyltransferase</fullName>
        <ecNumber evidence="1">2.7.8.8</ecNumber>
    </submittedName>
</protein>
<dbReference type="STRING" id="1481914.JCM19241_611"/>
<dbReference type="GO" id="GO:0003882">
    <property type="term" value="F:CDP-diacylglycerol-serine O-phosphatidyltransferase activity"/>
    <property type="evidence" value="ECO:0007669"/>
    <property type="project" value="UniProtKB-EC"/>
</dbReference>
<organism evidence="1 2">
    <name type="scientific">Vibrio ishigakensis</name>
    <dbReference type="NCBI Taxonomy" id="1481914"/>
    <lineage>
        <taxon>Bacteria</taxon>
        <taxon>Pseudomonadati</taxon>
        <taxon>Pseudomonadota</taxon>
        <taxon>Gammaproteobacteria</taxon>
        <taxon>Vibrionales</taxon>
        <taxon>Vibrionaceae</taxon>
        <taxon>Vibrio</taxon>
    </lineage>
</organism>
<dbReference type="Gene3D" id="3.30.870.10">
    <property type="entry name" value="Endonuclease Chain A"/>
    <property type="match status" value="1"/>
</dbReference>
<accession>A0A0B8QY07</accession>
<reference evidence="1 2" key="1">
    <citation type="submission" date="2015-01" db="EMBL/GenBank/DDBJ databases">
        <title>Vibrio sp. C94 JCM 19241 whole genome shotgun sequence.</title>
        <authorList>
            <person name="Sawabe T."/>
            <person name="Meirelles P."/>
            <person name="Feng G."/>
            <person name="Sayaka M."/>
            <person name="Hattori M."/>
            <person name="Ohkuma M."/>
        </authorList>
    </citation>
    <scope>NUCLEOTIDE SEQUENCE [LARGE SCALE GENOMIC DNA]</scope>
    <source>
        <strain evidence="2">JCM 19241</strain>
    </source>
</reference>
<sequence>MVICTPYFNFPKSVEKELRKALRRGVKVTIVVGDKTANDFFISPEEEFKTVGGLPYLYEMNLRRFLKANEAILPVVS</sequence>
<name>A0A0B8QY07_9VIBR</name>
<proteinExistence type="predicted"/>
<evidence type="ECO:0000313" key="1">
    <source>
        <dbReference type="EMBL" id="GAM78889.1"/>
    </source>
</evidence>
<dbReference type="EC" id="2.7.8.8" evidence="1"/>
<keyword evidence="1" id="KW-0808">Transferase</keyword>
<dbReference type="Proteomes" id="UP000031666">
    <property type="component" value="Unassembled WGS sequence"/>
</dbReference>
<dbReference type="AlphaFoldDB" id="A0A0B8QY07"/>
<comment type="caution">
    <text evidence="1">The sequence shown here is derived from an EMBL/GenBank/DDBJ whole genome shotgun (WGS) entry which is preliminary data.</text>
</comment>